<accession>A0ABY2BP50</accession>
<reference evidence="1 2" key="1">
    <citation type="journal article" date="2015" name="Stand. Genomic Sci.">
        <title>Genomic Encyclopedia of Bacterial and Archaeal Type Strains, Phase III: the genomes of soil and plant-associated and newly described type strains.</title>
        <authorList>
            <person name="Whitman W.B."/>
            <person name="Woyke T."/>
            <person name="Klenk H.P."/>
            <person name="Zhou Y."/>
            <person name="Lilburn T.G."/>
            <person name="Beck B.J."/>
            <person name="De Vos P."/>
            <person name="Vandamme P."/>
            <person name="Eisen J.A."/>
            <person name="Garrity G."/>
            <person name="Hugenholtz P."/>
            <person name="Kyrpides N.C."/>
        </authorList>
    </citation>
    <scope>NUCLEOTIDE SEQUENCE [LARGE SCALE GENOMIC DNA]</scope>
    <source>
        <strain evidence="1 2">VKM Ac-2538</strain>
    </source>
</reference>
<dbReference type="EMBL" id="SLWM01000003">
    <property type="protein sequence ID" value="TCO27397.1"/>
    <property type="molecule type" value="Genomic_DNA"/>
</dbReference>
<proteinExistence type="predicted"/>
<protein>
    <recommendedName>
        <fullName evidence="3">Protein phosphatase 2C-like protein</fullName>
    </recommendedName>
</protein>
<gene>
    <name evidence="1" type="ORF">EV644_10394</name>
</gene>
<evidence type="ECO:0000313" key="1">
    <source>
        <dbReference type="EMBL" id="TCO27397.1"/>
    </source>
</evidence>
<comment type="caution">
    <text evidence="1">The sequence shown here is derived from an EMBL/GenBank/DDBJ whole genome shotgun (WGS) entry which is preliminary data.</text>
</comment>
<dbReference type="RefSeq" id="WP_132190141.1">
    <property type="nucleotide sequence ID" value="NZ_SLWM01000003.1"/>
</dbReference>
<evidence type="ECO:0000313" key="2">
    <source>
        <dbReference type="Proteomes" id="UP000295818"/>
    </source>
</evidence>
<sequence length="273" mass="29394">MITAAHSEPGSSVKPDEDWFGVANWDEPAPIVVLDGGTARTETGCIHGVSWYSKHLGTELLALLQTRPNESLRSILARGIAAVAELHRDTCDLNHPGTPSAAVAIVRPAGQQLWEYAILGDVTVVLDTLDGLIATADNRISESAKRERIEADRWPIGSAEKESAMIAMKHVELAARNRDYWIAAADARAADHALIGKATGVTRIAILTDGAARANSFGLMTWSEILETMERAGPTHVVEQVRAAEDSDPTGQRWARNKKSDDATVVYLSQIGG</sequence>
<evidence type="ECO:0008006" key="3">
    <source>
        <dbReference type="Google" id="ProtNLM"/>
    </source>
</evidence>
<dbReference type="Proteomes" id="UP000295818">
    <property type="component" value="Unassembled WGS sequence"/>
</dbReference>
<organism evidence="1 2">
    <name type="scientific">Kribbella orskensis</name>
    <dbReference type="NCBI Taxonomy" id="2512216"/>
    <lineage>
        <taxon>Bacteria</taxon>
        <taxon>Bacillati</taxon>
        <taxon>Actinomycetota</taxon>
        <taxon>Actinomycetes</taxon>
        <taxon>Propionibacteriales</taxon>
        <taxon>Kribbellaceae</taxon>
        <taxon>Kribbella</taxon>
    </lineage>
</organism>
<keyword evidence="2" id="KW-1185">Reference proteome</keyword>
<name>A0ABY2BP50_9ACTN</name>